<dbReference type="AlphaFoldDB" id="A0A2S7VZE5"/>
<dbReference type="NCBIfam" id="TIGR00249">
    <property type="entry name" value="sixA"/>
    <property type="match status" value="1"/>
</dbReference>
<evidence type="ECO:0000313" key="3">
    <source>
        <dbReference type="Proteomes" id="UP000238730"/>
    </source>
</evidence>
<reference evidence="2 3" key="1">
    <citation type="submission" date="2016-12" db="EMBL/GenBank/DDBJ databases">
        <title>Diversity of luminous bacteria.</title>
        <authorList>
            <person name="Yoshizawa S."/>
            <person name="Kogure K."/>
        </authorList>
    </citation>
    <scope>NUCLEOTIDE SEQUENCE [LARGE SCALE GENOMIC DNA]</scope>
    <source>
        <strain evidence="2 3">LC1-200</strain>
    </source>
</reference>
<dbReference type="OrthoDB" id="92610at2"/>
<dbReference type="SUPFAM" id="SSF53254">
    <property type="entry name" value="Phosphoglycerate mutase-like"/>
    <property type="match status" value="1"/>
</dbReference>
<dbReference type="Pfam" id="PF00300">
    <property type="entry name" value="His_Phos_1"/>
    <property type="match status" value="1"/>
</dbReference>
<dbReference type="InterPro" id="IPR004449">
    <property type="entry name" value="SixA"/>
</dbReference>
<evidence type="ECO:0000313" key="2">
    <source>
        <dbReference type="EMBL" id="PQJ67486.1"/>
    </source>
</evidence>
<dbReference type="GO" id="GO:0005737">
    <property type="term" value="C:cytoplasm"/>
    <property type="evidence" value="ECO:0007669"/>
    <property type="project" value="InterPro"/>
</dbReference>
<dbReference type="EMBL" id="MSCJ01000001">
    <property type="protein sequence ID" value="PQJ67486.1"/>
    <property type="molecule type" value="Genomic_DNA"/>
</dbReference>
<proteinExistence type="predicted"/>
<gene>
    <name evidence="2" type="ORF">BTO08_08700</name>
</gene>
<dbReference type="PANTHER" id="PTHR20935:SF1">
    <property type="entry name" value="SLL1549 PROTEIN"/>
    <property type="match status" value="1"/>
</dbReference>
<dbReference type="RefSeq" id="WP_105060677.1">
    <property type="nucleotide sequence ID" value="NZ_MSCJ01000001.1"/>
</dbReference>
<name>A0A2S7VZE5_PHOAN</name>
<dbReference type="InterPro" id="IPR029033">
    <property type="entry name" value="His_PPase_superfam"/>
</dbReference>
<comment type="caution">
    <text evidence="2">The sequence shown here is derived from an EMBL/GenBank/DDBJ whole genome shotgun (WGS) entry which is preliminary data.</text>
</comment>
<dbReference type="InterPro" id="IPR013078">
    <property type="entry name" value="His_Pase_superF_clade-1"/>
</dbReference>
<organism evidence="2 3">
    <name type="scientific">Photobacterium angustum</name>
    <dbReference type="NCBI Taxonomy" id="661"/>
    <lineage>
        <taxon>Bacteria</taxon>
        <taxon>Pseudomonadati</taxon>
        <taxon>Pseudomonadota</taxon>
        <taxon>Gammaproteobacteria</taxon>
        <taxon>Vibrionales</taxon>
        <taxon>Vibrionaceae</taxon>
        <taxon>Photobacterium</taxon>
    </lineage>
</organism>
<accession>A0A2S7VZE5</accession>
<dbReference type="CDD" id="cd07067">
    <property type="entry name" value="HP_PGM_like"/>
    <property type="match status" value="1"/>
</dbReference>
<evidence type="ECO:0000256" key="1">
    <source>
        <dbReference type="ARBA" id="ARBA00022801"/>
    </source>
</evidence>
<dbReference type="Proteomes" id="UP000238730">
    <property type="component" value="Unassembled WGS sequence"/>
</dbReference>
<dbReference type="InterPro" id="IPR051021">
    <property type="entry name" value="Mito_Ser/Thr_phosphatase"/>
</dbReference>
<protein>
    <submittedName>
        <fullName evidence="2">Phosphohistidine phosphatase SixA</fullName>
    </submittedName>
</protein>
<sequence>MRIYIMRHGEAENFAASDAERPLTERGSRQSKQMAEMLAQQLNQPLDTVLVSTYLRAQQTWQCMESVLPGVANVQVSDEITPYGDAATVVDYLKAMIGVEKPQSVLLVSHLPLVGYLTSELVAGIQPPMFSTSAIAAIDYDPDMDSAELVWQNVPQ</sequence>
<dbReference type="Gene3D" id="3.40.50.1240">
    <property type="entry name" value="Phosphoglycerate mutase-like"/>
    <property type="match status" value="1"/>
</dbReference>
<dbReference type="PANTHER" id="PTHR20935">
    <property type="entry name" value="PHOSPHOGLYCERATE MUTASE-RELATED"/>
    <property type="match status" value="1"/>
</dbReference>
<dbReference type="GO" id="GO:0101006">
    <property type="term" value="F:protein histidine phosphatase activity"/>
    <property type="evidence" value="ECO:0007669"/>
    <property type="project" value="InterPro"/>
</dbReference>
<dbReference type="SMART" id="SM00855">
    <property type="entry name" value="PGAM"/>
    <property type="match status" value="1"/>
</dbReference>
<keyword evidence="1" id="KW-0378">Hydrolase</keyword>